<dbReference type="Proteomes" id="UP001500571">
    <property type="component" value="Unassembled WGS sequence"/>
</dbReference>
<gene>
    <name evidence="5" type="ORF">GCM10009798_14910</name>
</gene>
<feature type="transmembrane region" description="Helical" evidence="1">
    <location>
        <begin position="482"/>
        <end position="501"/>
    </location>
</feature>
<dbReference type="Pfam" id="PF17802">
    <property type="entry name" value="SpaA"/>
    <property type="match status" value="1"/>
</dbReference>
<dbReference type="InterPro" id="IPR008966">
    <property type="entry name" value="Adhesion_dom_sf"/>
</dbReference>
<keyword evidence="1" id="KW-0472">Membrane</keyword>
<evidence type="ECO:0000256" key="2">
    <source>
        <dbReference type="SAM" id="SignalP"/>
    </source>
</evidence>
<keyword evidence="6" id="KW-1185">Reference proteome</keyword>
<organism evidence="5 6">
    <name type="scientific">Nocardioides panacihumi</name>
    <dbReference type="NCBI Taxonomy" id="400774"/>
    <lineage>
        <taxon>Bacteria</taxon>
        <taxon>Bacillati</taxon>
        <taxon>Actinomycetota</taxon>
        <taxon>Actinomycetes</taxon>
        <taxon>Propionibacteriales</taxon>
        <taxon>Nocardioidaceae</taxon>
        <taxon>Nocardioides</taxon>
    </lineage>
</organism>
<dbReference type="EMBL" id="BAAAPB010000001">
    <property type="protein sequence ID" value="GAA1956561.1"/>
    <property type="molecule type" value="Genomic_DNA"/>
</dbReference>
<feature type="domain" description="SpaA-like prealbumin fold" evidence="4">
    <location>
        <begin position="351"/>
        <end position="456"/>
    </location>
</feature>
<dbReference type="InterPro" id="IPR048052">
    <property type="entry name" value="FM1-like"/>
</dbReference>
<evidence type="ECO:0000259" key="4">
    <source>
        <dbReference type="Pfam" id="PF17802"/>
    </source>
</evidence>
<reference evidence="5 6" key="1">
    <citation type="journal article" date="2019" name="Int. J. Syst. Evol. Microbiol.">
        <title>The Global Catalogue of Microorganisms (GCM) 10K type strain sequencing project: providing services to taxonomists for standard genome sequencing and annotation.</title>
        <authorList>
            <consortium name="The Broad Institute Genomics Platform"/>
            <consortium name="The Broad Institute Genome Sequencing Center for Infectious Disease"/>
            <person name="Wu L."/>
            <person name="Ma J."/>
        </authorList>
    </citation>
    <scope>NUCLEOTIDE SEQUENCE [LARGE SCALE GENOMIC DNA]</scope>
    <source>
        <strain evidence="5 6">JCM 15309</strain>
    </source>
</reference>
<feature type="signal peptide" evidence="2">
    <location>
        <begin position="1"/>
        <end position="44"/>
    </location>
</feature>
<keyword evidence="1" id="KW-1133">Transmembrane helix</keyword>
<feature type="domain" description="Gram-positive pilin subunit D1 N-terminal" evidence="3">
    <location>
        <begin position="54"/>
        <end position="202"/>
    </location>
</feature>
<accession>A0ABN2QQK8</accession>
<dbReference type="InterPro" id="IPR026466">
    <property type="entry name" value="Fim_isopep_form_D2_dom"/>
</dbReference>
<feature type="chain" id="PRO_5046215191" evidence="2">
    <location>
        <begin position="45"/>
        <end position="508"/>
    </location>
</feature>
<proteinExistence type="predicted"/>
<dbReference type="NCBIfam" id="NF033902">
    <property type="entry name" value="iso_D2_wall_anc"/>
    <property type="match status" value="1"/>
</dbReference>
<dbReference type="Gene3D" id="2.60.40.740">
    <property type="match status" value="1"/>
</dbReference>
<comment type="caution">
    <text evidence="5">The sequence shown here is derived from an EMBL/GenBank/DDBJ whole genome shotgun (WGS) entry which is preliminary data.</text>
</comment>
<evidence type="ECO:0000313" key="6">
    <source>
        <dbReference type="Proteomes" id="UP001500571"/>
    </source>
</evidence>
<dbReference type="SUPFAM" id="SSF49401">
    <property type="entry name" value="Bacterial adhesins"/>
    <property type="match status" value="1"/>
</dbReference>
<dbReference type="NCBIfam" id="TIGR04226">
    <property type="entry name" value="RrgB_K2N_iso_D2"/>
    <property type="match status" value="1"/>
</dbReference>
<evidence type="ECO:0000313" key="5">
    <source>
        <dbReference type="EMBL" id="GAA1956561.1"/>
    </source>
</evidence>
<evidence type="ECO:0000256" key="1">
    <source>
        <dbReference type="SAM" id="Phobius"/>
    </source>
</evidence>
<evidence type="ECO:0000259" key="3">
    <source>
        <dbReference type="Pfam" id="PF16555"/>
    </source>
</evidence>
<dbReference type="InterPro" id="IPR041033">
    <property type="entry name" value="SpaA_PFL_dom_1"/>
</dbReference>
<dbReference type="Pfam" id="PF16555">
    <property type="entry name" value="GramPos_pilinD1"/>
    <property type="match status" value="1"/>
</dbReference>
<dbReference type="Gene3D" id="2.60.40.10">
    <property type="entry name" value="Immunoglobulins"/>
    <property type="match status" value="2"/>
</dbReference>
<dbReference type="InterPro" id="IPR032364">
    <property type="entry name" value="GramPos_pilinD1_N"/>
</dbReference>
<keyword evidence="1" id="KW-0812">Transmembrane</keyword>
<keyword evidence="2" id="KW-0732">Signal</keyword>
<sequence length="508" mass="51506">MPHLHLRDERPRMSYANPGRLKTLVLAIAAIGLALLGLAGPATAASPSLPDPSKTGSINIHKFETPDTPTGLPNNGTAVSTAGLKPVPGVTFSIQKVSGIDLTTNQGWVDANALSGSFNAANASGSITAAGYTLAAAAGSPVTTDASGNAALAGLPLGLYLVTETSWPAGATPSAPFLVSVPLTDPTSQSAWLYDVNVYPKNAVTTIAKTVSDQAAVKLGDTVTWTIKADIPNVSPIDGYKVTDKLDTKLTYANATAVLADGTSLVKGTDYTTTLDAATNTLTVDFTAAGRTILAAHPASQVVVKVDTTVNAVGEIANTALLYPNQASFNVTPGQPGGPVVSPPVLTKWGAITLLKTNGSGAALPGAVFSVYATQADAEAGTNPISLGGQTTFTAGANGQVTISGLRYSDFANGVTVAPGDPGYRDYWLAEVKAPTGYELLADPIKFDVTAATTAVGVDLTIKNMPANAGFALPFTGGPGGVFIYLGGALLLLGALAIGLTRKRTAQS</sequence>
<dbReference type="InterPro" id="IPR013783">
    <property type="entry name" value="Ig-like_fold"/>
</dbReference>
<protein>
    <submittedName>
        <fullName evidence="5">SpaH/EbpB family LPXTG-anchored major pilin</fullName>
    </submittedName>
</protein>
<name>A0ABN2QQK8_9ACTN</name>